<proteinExistence type="predicted"/>
<dbReference type="OrthoDB" id="10589336at2759"/>
<dbReference type="InterPro" id="IPR011430">
    <property type="entry name" value="UTP20_N"/>
</dbReference>
<evidence type="ECO:0000313" key="3">
    <source>
        <dbReference type="Proteomes" id="UP000299102"/>
    </source>
</evidence>
<evidence type="ECO:0000313" key="2">
    <source>
        <dbReference type="EMBL" id="GBP08498.1"/>
    </source>
</evidence>
<protein>
    <recommendedName>
        <fullName evidence="1">U3 small nucleolar RNA-associated protein 20 N-terminal domain-containing protein</fullName>
    </recommendedName>
</protein>
<sequence>MLNEKSKVVVRKSIMALMERLLAAADNEVQHAEEGLKLIKPYIPELLQRLKMNFTTKTAKQQLDKCDLNVLSMLTKHVTEAETCDSLLQLLLPILIAKPRRTPGGSPR</sequence>
<gene>
    <name evidence="2" type="ORF">EVAR_73967_1</name>
</gene>
<comment type="caution">
    <text evidence="2">The sequence shown here is derived from an EMBL/GenBank/DDBJ whole genome shotgun (WGS) entry which is preliminary data.</text>
</comment>
<organism evidence="2 3">
    <name type="scientific">Eumeta variegata</name>
    <name type="common">Bagworm moth</name>
    <name type="synonym">Eumeta japonica</name>
    <dbReference type="NCBI Taxonomy" id="151549"/>
    <lineage>
        <taxon>Eukaryota</taxon>
        <taxon>Metazoa</taxon>
        <taxon>Ecdysozoa</taxon>
        <taxon>Arthropoda</taxon>
        <taxon>Hexapoda</taxon>
        <taxon>Insecta</taxon>
        <taxon>Pterygota</taxon>
        <taxon>Neoptera</taxon>
        <taxon>Endopterygota</taxon>
        <taxon>Lepidoptera</taxon>
        <taxon>Glossata</taxon>
        <taxon>Ditrysia</taxon>
        <taxon>Tineoidea</taxon>
        <taxon>Psychidae</taxon>
        <taxon>Oiketicinae</taxon>
        <taxon>Eumeta</taxon>
    </lineage>
</organism>
<name>A0A4C1T4W7_EUMVA</name>
<dbReference type="EMBL" id="BGZK01011858">
    <property type="protein sequence ID" value="GBP08498.1"/>
    <property type="molecule type" value="Genomic_DNA"/>
</dbReference>
<reference evidence="2 3" key="1">
    <citation type="journal article" date="2019" name="Commun. Biol.">
        <title>The bagworm genome reveals a unique fibroin gene that provides high tensile strength.</title>
        <authorList>
            <person name="Kono N."/>
            <person name="Nakamura H."/>
            <person name="Ohtoshi R."/>
            <person name="Tomita M."/>
            <person name="Numata K."/>
            <person name="Arakawa K."/>
        </authorList>
    </citation>
    <scope>NUCLEOTIDE SEQUENCE [LARGE SCALE GENOMIC DNA]</scope>
</reference>
<dbReference type="AlphaFoldDB" id="A0A4C1T4W7"/>
<accession>A0A4C1T4W7</accession>
<dbReference type="STRING" id="151549.A0A4C1T4W7"/>
<dbReference type="Pfam" id="PF07539">
    <property type="entry name" value="UTP20_N"/>
    <property type="match status" value="1"/>
</dbReference>
<feature type="domain" description="U3 small nucleolar RNA-associated protein 20 N-terminal" evidence="1">
    <location>
        <begin position="3"/>
        <end position="103"/>
    </location>
</feature>
<keyword evidence="3" id="KW-1185">Reference proteome</keyword>
<evidence type="ECO:0000259" key="1">
    <source>
        <dbReference type="Pfam" id="PF07539"/>
    </source>
</evidence>
<dbReference type="Proteomes" id="UP000299102">
    <property type="component" value="Unassembled WGS sequence"/>
</dbReference>